<keyword evidence="1" id="KW-0472">Membrane</keyword>
<gene>
    <name evidence="2" type="ORF">EKO23_06495</name>
</gene>
<evidence type="ECO:0000313" key="2">
    <source>
        <dbReference type="EMBL" id="RYP87247.1"/>
    </source>
</evidence>
<feature type="transmembrane region" description="Helical" evidence="1">
    <location>
        <begin position="72"/>
        <end position="90"/>
    </location>
</feature>
<evidence type="ECO:0000256" key="1">
    <source>
        <dbReference type="SAM" id="Phobius"/>
    </source>
</evidence>
<organism evidence="2 3">
    <name type="scientific">Nocardioides guangzhouensis</name>
    <dbReference type="NCBI Taxonomy" id="2497878"/>
    <lineage>
        <taxon>Bacteria</taxon>
        <taxon>Bacillati</taxon>
        <taxon>Actinomycetota</taxon>
        <taxon>Actinomycetes</taxon>
        <taxon>Propionibacteriales</taxon>
        <taxon>Nocardioidaceae</taxon>
        <taxon>Nocardioides</taxon>
    </lineage>
</organism>
<sequence length="138" mass="14330">MWSKALRSAVIAGGAVASLQLAFFTVASSPGCDVVAGSRTACEANMVTVVGIGVTIMLIATTWALRPLGLETALLGSALIAGSLYLLMRFGSDPGYGVDDPVSLPMPLLAAVVAFGYTKLALAHHRVQHRLTHPGARR</sequence>
<dbReference type="EMBL" id="SDKM01000007">
    <property type="protein sequence ID" value="RYP87247.1"/>
    <property type="molecule type" value="Genomic_DNA"/>
</dbReference>
<keyword evidence="1" id="KW-0812">Transmembrane</keyword>
<proteinExistence type="predicted"/>
<dbReference type="Proteomes" id="UP000295198">
    <property type="component" value="Unassembled WGS sequence"/>
</dbReference>
<keyword evidence="3" id="KW-1185">Reference proteome</keyword>
<dbReference type="RefSeq" id="WP_134715380.1">
    <property type="nucleotide sequence ID" value="NZ_SDKM01000007.1"/>
</dbReference>
<name>A0A4Q4ZGE3_9ACTN</name>
<protein>
    <submittedName>
        <fullName evidence="2">Uncharacterized protein</fullName>
    </submittedName>
</protein>
<evidence type="ECO:0000313" key="3">
    <source>
        <dbReference type="Proteomes" id="UP000295198"/>
    </source>
</evidence>
<keyword evidence="1" id="KW-1133">Transmembrane helix</keyword>
<accession>A0A4Q4ZGE3</accession>
<feature type="transmembrane region" description="Helical" evidence="1">
    <location>
        <begin position="102"/>
        <end position="122"/>
    </location>
</feature>
<feature type="transmembrane region" description="Helical" evidence="1">
    <location>
        <begin position="44"/>
        <end position="65"/>
    </location>
</feature>
<reference evidence="2 3" key="1">
    <citation type="submission" date="2019-01" db="EMBL/GenBank/DDBJ databases">
        <title>Nocardioides guangzhouensis sp. nov., an actinobacterium isolated from soil.</title>
        <authorList>
            <person name="Fu Y."/>
            <person name="Cai Y."/>
            <person name="Lin Z."/>
            <person name="Chen P."/>
        </authorList>
    </citation>
    <scope>NUCLEOTIDE SEQUENCE [LARGE SCALE GENOMIC DNA]</scope>
    <source>
        <strain evidence="2 3">130</strain>
    </source>
</reference>
<dbReference type="AlphaFoldDB" id="A0A4Q4ZGE3"/>
<comment type="caution">
    <text evidence="2">The sequence shown here is derived from an EMBL/GenBank/DDBJ whole genome shotgun (WGS) entry which is preliminary data.</text>
</comment>